<accession>A0A1B6G5T4</accession>
<evidence type="ECO:0000313" key="3">
    <source>
        <dbReference type="EMBL" id="JAS57782.1"/>
    </source>
</evidence>
<evidence type="ECO:0000259" key="2">
    <source>
        <dbReference type="Pfam" id="PF02014"/>
    </source>
</evidence>
<organism evidence="3">
    <name type="scientific">Cuerna arida</name>
    <dbReference type="NCBI Taxonomy" id="1464854"/>
    <lineage>
        <taxon>Eukaryota</taxon>
        <taxon>Metazoa</taxon>
        <taxon>Ecdysozoa</taxon>
        <taxon>Arthropoda</taxon>
        <taxon>Hexapoda</taxon>
        <taxon>Insecta</taxon>
        <taxon>Pterygota</taxon>
        <taxon>Neoptera</taxon>
        <taxon>Paraneoptera</taxon>
        <taxon>Hemiptera</taxon>
        <taxon>Auchenorrhyncha</taxon>
        <taxon>Membracoidea</taxon>
        <taxon>Cicadellidae</taxon>
        <taxon>Cicadellinae</taxon>
        <taxon>Proconiini</taxon>
        <taxon>Cuerna</taxon>
    </lineage>
</organism>
<name>A0A1B6G5T4_9HEMI</name>
<feature type="chain" id="PRO_5008583344" description="Reelin domain-containing protein" evidence="1">
    <location>
        <begin position="20"/>
        <end position="200"/>
    </location>
</feature>
<sequence>MKLLLLGIAVVILSHRCRSYYEAQYAQVAPMQATRDLCVNMIPPYMGRKPVRNRYPMNLEIDSQWISHKRLSIGAYTTPDKYMTFSGMMVQIMKQNLPFGEIESDNRIEIADCSPGKKNLACLRSSNKLREASVNWISPPGFDVYTKQLQCVVTIIALNQRYWTITFDVEPAPYKYPVYGNFTTDMEHTPLDSTNSTQFH</sequence>
<feature type="signal peptide" evidence="1">
    <location>
        <begin position="1"/>
        <end position="19"/>
    </location>
</feature>
<dbReference type="InterPro" id="IPR002861">
    <property type="entry name" value="Reeler_dom"/>
</dbReference>
<dbReference type="EMBL" id="GECZ01011987">
    <property type="protein sequence ID" value="JAS57782.1"/>
    <property type="molecule type" value="Transcribed_RNA"/>
</dbReference>
<feature type="domain" description="Reelin" evidence="2">
    <location>
        <begin position="38"/>
        <end position="164"/>
    </location>
</feature>
<dbReference type="Pfam" id="PF02014">
    <property type="entry name" value="Reeler"/>
    <property type="match status" value="1"/>
</dbReference>
<protein>
    <recommendedName>
        <fullName evidence="2">Reelin domain-containing protein</fullName>
    </recommendedName>
</protein>
<evidence type="ECO:0000256" key="1">
    <source>
        <dbReference type="SAM" id="SignalP"/>
    </source>
</evidence>
<reference evidence="3" key="1">
    <citation type="submission" date="2015-11" db="EMBL/GenBank/DDBJ databases">
        <title>De novo transcriptome assembly of four potential Pierce s Disease insect vectors from Arizona vineyards.</title>
        <authorList>
            <person name="Tassone E.E."/>
        </authorList>
    </citation>
    <scope>NUCLEOTIDE SEQUENCE</scope>
</reference>
<gene>
    <name evidence="3" type="ORF">g.50257</name>
</gene>
<keyword evidence="1" id="KW-0732">Signal</keyword>
<dbReference type="AlphaFoldDB" id="A0A1B6G5T4"/>
<proteinExistence type="predicted"/>